<sequence>MNLVFNRYAIAYLVALALSGCASFEPVKVYDGRIKNGKEVATIVGQKYRKAWNNPVGVFVSRVDGKTLDNVWIGFPYVIQVDPGTHDLEIGGFYGNLYHRTLPKIRVLVEAGKVYQIDSQLRRVPDGGTAAYYSLRYFGKWEEYENFLSKHPEYERGTPLP</sequence>
<gene>
    <name evidence="2" type="ORF">SAMN05216417_1154</name>
</gene>
<evidence type="ECO:0008006" key="4">
    <source>
        <dbReference type="Google" id="ProtNLM"/>
    </source>
</evidence>
<dbReference type="Proteomes" id="UP000182649">
    <property type="component" value="Unassembled WGS sequence"/>
</dbReference>
<name>A0A1I7I697_9PROT</name>
<protein>
    <recommendedName>
        <fullName evidence="4">DUF2846 domain-containing protein</fullName>
    </recommendedName>
</protein>
<keyword evidence="1" id="KW-0732">Signal</keyword>
<evidence type="ECO:0000256" key="1">
    <source>
        <dbReference type="SAM" id="SignalP"/>
    </source>
</evidence>
<reference evidence="2 3" key="1">
    <citation type="submission" date="2016-10" db="EMBL/GenBank/DDBJ databases">
        <authorList>
            <person name="de Groot N.N."/>
        </authorList>
    </citation>
    <scope>NUCLEOTIDE SEQUENCE [LARGE SCALE GENOMIC DNA]</scope>
    <source>
        <strain evidence="2 3">Nl14</strain>
    </source>
</reference>
<dbReference type="EMBL" id="FPBZ01000015">
    <property type="protein sequence ID" value="SFU68465.1"/>
    <property type="molecule type" value="Genomic_DNA"/>
</dbReference>
<organism evidence="2 3">
    <name type="scientific">Nitrosospira multiformis</name>
    <dbReference type="NCBI Taxonomy" id="1231"/>
    <lineage>
        <taxon>Bacteria</taxon>
        <taxon>Pseudomonadati</taxon>
        <taxon>Pseudomonadota</taxon>
        <taxon>Betaproteobacteria</taxon>
        <taxon>Nitrosomonadales</taxon>
        <taxon>Nitrosomonadaceae</taxon>
        <taxon>Nitrosospira</taxon>
    </lineage>
</organism>
<dbReference type="AlphaFoldDB" id="A0A1I7I697"/>
<dbReference type="RefSeq" id="WP_074975433.1">
    <property type="nucleotide sequence ID" value="NZ_FPBZ01000015.1"/>
</dbReference>
<evidence type="ECO:0000313" key="3">
    <source>
        <dbReference type="Proteomes" id="UP000182649"/>
    </source>
</evidence>
<feature type="chain" id="PRO_5010329648" description="DUF2846 domain-containing protein" evidence="1">
    <location>
        <begin position="25"/>
        <end position="161"/>
    </location>
</feature>
<dbReference type="PROSITE" id="PS51257">
    <property type="entry name" value="PROKAR_LIPOPROTEIN"/>
    <property type="match status" value="1"/>
</dbReference>
<evidence type="ECO:0000313" key="2">
    <source>
        <dbReference type="EMBL" id="SFU68465.1"/>
    </source>
</evidence>
<accession>A0A1I7I697</accession>
<proteinExistence type="predicted"/>
<feature type="signal peptide" evidence="1">
    <location>
        <begin position="1"/>
        <end position="24"/>
    </location>
</feature>